<dbReference type="Proteomes" id="UP001607303">
    <property type="component" value="Unassembled WGS sequence"/>
</dbReference>
<evidence type="ECO:0000313" key="1">
    <source>
        <dbReference type="EMBL" id="KAL2725951.1"/>
    </source>
</evidence>
<proteinExistence type="predicted"/>
<evidence type="ECO:0000313" key="2">
    <source>
        <dbReference type="Proteomes" id="UP001607303"/>
    </source>
</evidence>
<accession>A0ABD2AZB2</accession>
<sequence length="141" mass="16818">MGHFRGYLFTGKTMECSSTLITMLVVYSPSTYKYIHVSLIPERITRNDYESIPRRDSDEIVLRSLWQESVSWYTSRFSVATTVREFGRIDVHPNRDIRMHHVMLPKRFPPTLLMDMHAGWKIENNIYLRKRRTTNHHNSFV</sequence>
<dbReference type="EMBL" id="JAYRBN010000110">
    <property type="protein sequence ID" value="KAL2725951.1"/>
    <property type="molecule type" value="Genomic_DNA"/>
</dbReference>
<protein>
    <submittedName>
        <fullName evidence="1">Uncharacterized protein</fullName>
    </submittedName>
</protein>
<comment type="caution">
    <text evidence="1">The sequence shown here is derived from an EMBL/GenBank/DDBJ whole genome shotgun (WGS) entry which is preliminary data.</text>
</comment>
<keyword evidence="2" id="KW-1185">Reference proteome</keyword>
<dbReference type="AlphaFoldDB" id="A0ABD2AZB2"/>
<gene>
    <name evidence="1" type="ORF">V1477_018389</name>
</gene>
<reference evidence="1 2" key="1">
    <citation type="journal article" date="2024" name="Ann. Entomol. Soc. Am.">
        <title>Genomic analyses of the southern and eastern yellowjacket wasps (Hymenoptera: Vespidae) reveal evolutionary signatures of social life.</title>
        <authorList>
            <person name="Catto M.A."/>
            <person name="Caine P.B."/>
            <person name="Orr S.E."/>
            <person name="Hunt B.G."/>
            <person name="Goodisman M.A.D."/>
        </authorList>
    </citation>
    <scope>NUCLEOTIDE SEQUENCE [LARGE SCALE GENOMIC DNA]</scope>
    <source>
        <strain evidence="1">232</strain>
        <tissue evidence="1">Head and thorax</tissue>
    </source>
</reference>
<organism evidence="1 2">
    <name type="scientific">Vespula maculifrons</name>
    <name type="common">Eastern yellow jacket</name>
    <name type="synonym">Wasp</name>
    <dbReference type="NCBI Taxonomy" id="7453"/>
    <lineage>
        <taxon>Eukaryota</taxon>
        <taxon>Metazoa</taxon>
        <taxon>Ecdysozoa</taxon>
        <taxon>Arthropoda</taxon>
        <taxon>Hexapoda</taxon>
        <taxon>Insecta</taxon>
        <taxon>Pterygota</taxon>
        <taxon>Neoptera</taxon>
        <taxon>Endopterygota</taxon>
        <taxon>Hymenoptera</taxon>
        <taxon>Apocrita</taxon>
        <taxon>Aculeata</taxon>
        <taxon>Vespoidea</taxon>
        <taxon>Vespidae</taxon>
        <taxon>Vespinae</taxon>
        <taxon>Vespula</taxon>
    </lineage>
</organism>
<name>A0ABD2AZB2_VESMC</name>